<dbReference type="PANTHER" id="PTHR38030:SF2">
    <property type="entry name" value="PROTOPORPHYRINOGEN IX DEHYDROGENASE [QUINONE]"/>
    <property type="match status" value="1"/>
</dbReference>
<dbReference type="InterPro" id="IPR052200">
    <property type="entry name" value="Protoporphyrinogen_IX_DH"/>
</dbReference>
<feature type="domain" description="Flavodoxin-like" evidence="1">
    <location>
        <begin position="3"/>
        <end position="159"/>
    </location>
</feature>
<dbReference type="AlphaFoldDB" id="A0A542Z7T0"/>
<dbReference type="Pfam" id="PF12724">
    <property type="entry name" value="Flavodoxin_5"/>
    <property type="match status" value="1"/>
</dbReference>
<reference evidence="2 3" key="1">
    <citation type="submission" date="2019-06" db="EMBL/GenBank/DDBJ databases">
        <title>Sequencing the genomes of 1000 actinobacteria strains.</title>
        <authorList>
            <person name="Klenk H.-P."/>
        </authorList>
    </citation>
    <scope>NUCLEOTIDE SEQUENCE [LARGE SCALE GENOMIC DNA]</scope>
    <source>
        <strain evidence="2 3">DSM 18082</strain>
    </source>
</reference>
<dbReference type="InterPro" id="IPR008254">
    <property type="entry name" value="Flavodoxin/NO_synth"/>
</dbReference>
<evidence type="ECO:0000313" key="2">
    <source>
        <dbReference type="EMBL" id="TQL56395.1"/>
    </source>
</evidence>
<organism evidence="2 3">
    <name type="scientific">Oryzihumus leptocrescens</name>
    <dbReference type="NCBI Taxonomy" id="297536"/>
    <lineage>
        <taxon>Bacteria</taxon>
        <taxon>Bacillati</taxon>
        <taxon>Actinomycetota</taxon>
        <taxon>Actinomycetes</taxon>
        <taxon>Micrococcales</taxon>
        <taxon>Intrasporangiaceae</taxon>
        <taxon>Oryzihumus</taxon>
    </lineage>
</organism>
<proteinExistence type="predicted"/>
<dbReference type="OrthoDB" id="129384at2"/>
<gene>
    <name evidence="2" type="ORF">FB474_4011</name>
</gene>
<dbReference type="CDD" id="cd00133">
    <property type="entry name" value="PTS_IIB"/>
    <property type="match status" value="1"/>
</dbReference>
<sequence length="169" mass="18537">MRVLVAEASRHGSTLAIAEALAHTLREELPEAEVDVHEVEDALDVGPYDAVVLGSAVYLGRWLEPARRFARRNAGELLHKPVWLFSSGPLGEQPVQESEPHDATEIAGELDARGHEVFLGRLDRDDLGLAERAVVGVVRAPYGDFRDWPAVQEWGRRIAAALVPQQHAG</sequence>
<dbReference type="GO" id="GO:0006783">
    <property type="term" value="P:heme biosynthetic process"/>
    <property type="evidence" value="ECO:0007669"/>
    <property type="project" value="TreeGrafter"/>
</dbReference>
<comment type="caution">
    <text evidence="2">The sequence shown here is derived from an EMBL/GenBank/DDBJ whole genome shotgun (WGS) entry which is preliminary data.</text>
</comment>
<protein>
    <submittedName>
        <fullName evidence="2">Menaquinone-dependent protoporphyrinogen oxidase</fullName>
    </submittedName>
</protein>
<dbReference type="PROSITE" id="PS50902">
    <property type="entry name" value="FLAVODOXIN_LIKE"/>
    <property type="match status" value="1"/>
</dbReference>
<dbReference type="GO" id="GO:0010181">
    <property type="term" value="F:FMN binding"/>
    <property type="evidence" value="ECO:0007669"/>
    <property type="project" value="InterPro"/>
</dbReference>
<accession>A0A542Z7T0</accession>
<evidence type="ECO:0000259" key="1">
    <source>
        <dbReference type="PROSITE" id="PS50902"/>
    </source>
</evidence>
<evidence type="ECO:0000313" key="3">
    <source>
        <dbReference type="Proteomes" id="UP000319514"/>
    </source>
</evidence>
<dbReference type="Proteomes" id="UP000319514">
    <property type="component" value="Unassembled WGS sequence"/>
</dbReference>
<dbReference type="InterPro" id="IPR026816">
    <property type="entry name" value="Flavodoxin_dom"/>
</dbReference>
<name>A0A542Z7T0_9MICO</name>
<dbReference type="GO" id="GO:0070819">
    <property type="term" value="F:menaquinone-dependent protoporphyrinogen oxidase activity"/>
    <property type="evidence" value="ECO:0007669"/>
    <property type="project" value="TreeGrafter"/>
</dbReference>
<keyword evidence="3" id="KW-1185">Reference proteome</keyword>
<dbReference type="PANTHER" id="PTHR38030">
    <property type="entry name" value="PROTOPORPHYRINOGEN IX DEHYDROGENASE [MENAQUINONE]"/>
    <property type="match status" value="1"/>
</dbReference>
<dbReference type="EMBL" id="VFOQ01000003">
    <property type="protein sequence ID" value="TQL56395.1"/>
    <property type="molecule type" value="Genomic_DNA"/>
</dbReference>
<dbReference type="Gene3D" id="3.40.50.360">
    <property type="match status" value="1"/>
</dbReference>
<dbReference type="SUPFAM" id="SSF52218">
    <property type="entry name" value="Flavoproteins"/>
    <property type="match status" value="1"/>
</dbReference>
<dbReference type="RefSeq" id="WP_141790600.1">
    <property type="nucleotide sequence ID" value="NZ_BAAAKX010000008.1"/>
</dbReference>
<dbReference type="InterPro" id="IPR029039">
    <property type="entry name" value="Flavoprotein-like_sf"/>
</dbReference>